<dbReference type="Proteomes" id="UP001162501">
    <property type="component" value="Chromosome 3"/>
</dbReference>
<dbReference type="EMBL" id="OX596087">
    <property type="protein sequence ID" value="CAN0425330.1"/>
    <property type="molecule type" value="Genomic_DNA"/>
</dbReference>
<reference evidence="1" key="2">
    <citation type="submission" date="2025-03" db="EMBL/GenBank/DDBJ databases">
        <authorList>
            <consortium name="ELIXIR-Norway"/>
            <consortium name="Elixir Norway"/>
        </authorList>
    </citation>
    <scope>NUCLEOTIDE SEQUENCE</scope>
</reference>
<evidence type="ECO:0000313" key="2">
    <source>
        <dbReference type="Proteomes" id="UP001162501"/>
    </source>
</evidence>
<reference evidence="1" key="1">
    <citation type="submission" date="2023-05" db="EMBL/GenBank/DDBJ databases">
        <authorList>
            <consortium name="ELIXIR-Norway"/>
        </authorList>
    </citation>
    <scope>NUCLEOTIDE SEQUENCE</scope>
</reference>
<gene>
    <name evidence="1" type="ORF">MRATA1EN22A_LOCUS18438</name>
</gene>
<evidence type="ECO:0000313" key="1">
    <source>
        <dbReference type="EMBL" id="CAN0425330.1"/>
    </source>
</evidence>
<proteinExistence type="predicted"/>
<organism evidence="1 2">
    <name type="scientific">Rangifer tarandus platyrhynchus</name>
    <name type="common">Svalbard reindeer</name>
    <dbReference type="NCBI Taxonomy" id="3082113"/>
    <lineage>
        <taxon>Eukaryota</taxon>
        <taxon>Metazoa</taxon>
        <taxon>Chordata</taxon>
        <taxon>Craniata</taxon>
        <taxon>Vertebrata</taxon>
        <taxon>Euteleostomi</taxon>
        <taxon>Mammalia</taxon>
        <taxon>Eutheria</taxon>
        <taxon>Laurasiatheria</taxon>
        <taxon>Artiodactyla</taxon>
        <taxon>Ruminantia</taxon>
        <taxon>Pecora</taxon>
        <taxon>Cervidae</taxon>
        <taxon>Odocoileinae</taxon>
        <taxon>Rangifer</taxon>
    </lineage>
</organism>
<accession>A0AC59ZJ38</accession>
<name>A0AC59ZJ38_RANTA</name>
<protein>
    <submittedName>
        <fullName evidence="1">Uncharacterized protein</fullName>
    </submittedName>
</protein>
<sequence>MQIPGWEPPIRTKIPSPHSYPRPLIVFMSAAIAPKGMLFYNALKPWLGDGLLLSAGDKWSRHCHMLTPAFHFNILKPYMKIFTKSAEIMHMGGASSGLALVHGCTDAVTQEQCQPLLRGSIDDFLKVKVKTKTLDFIDVLLLTKVYDSCFEPENTKGRSPLAFGPFFSGPRNCIGQTLAMTEMRVVLVLTLLCFHVLPDEESLRKPELIMPAEGGLWLRVEPLSTSQW</sequence>